<accession>A0A077VP07</accession>
<dbReference type="Proteomes" id="UP000044616">
    <property type="component" value="Unassembled WGS sequence"/>
</dbReference>
<dbReference type="AlphaFoldDB" id="A0A077VP07"/>
<feature type="transmembrane region" description="Helical" evidence="1">
    <location>
        <begin position="119"/>
        <end position="140"/>
    </location>
</feature>
<name>A0A077VP07_9STAP</name>
<evidence type="ECO:0000313" key="4">
    <source>
        <dbReference type="Proteomes" id="UP000044616"/>
    </source>
</evidence>
<dbReference type="InterPro" id="IPR052710">
    <property type="entry name" value="CAAX_protease"/>
</dbReference>
<sequence length="247" mass="28097">MTRLWASLLTVIIYLLSQFLPAVIVKAPQFAQYSGLELTKALIYIQLVLFLIAATTIIFINFKIKDPTRLESEVKEPNKYIIPWALLGFALVMVYQFIVSIVLTQIYGGQQVSPNTEKLIIIARKIPIFIFFVSIIGPLLEEYVFRKVIFGELFNAIKGNRIVAFIIATTVSSLIFALAHNDFKFIPVYFGMGVIFSLAYVWTKRLAVPIIIHMLQNGFVVISQLLIPDTMKKTAEHASFIYHIFMP</sequence>
<gene>
    <name evidence="3" type="ORF">ERS140147_02226</name>
</gene>
<dbReference type="GO" id="GO:0004175">
    <property type="term" value="F:endopeptidase activity"/>
    <property type="evidence" value="ECO:0007669"/>
    <property type="project" value="UniProtKB-ARBA"/>
</dbReference>
<feature type="transmembrane region" description="Helical" evidence="1">
    <location>
        <begin position="81"/>
        <end position="107"/>
    </location>
</feature>
<keyword evidence="1" id="KW-0472">Membrane</keyword>
<keyword evidence="1" id="KW-0812">Transmembrane</keyword>
<proteinExistence type="predicted"/>
<keyword evidence="3" id="KW-0645">Protease</keyword>
<evidence type="ECO:0000256" key="1">
    <source>
        <dbReference type="SAM" id="Phobius"/>
    </source>
</evidence>
<dbReference type="NCBIfam" id="NF046050">
    <property type="entry name" value="CPBP_fam_MroQ"/>
    <property type="match status" value="1"/>
</dbReference>
<dbReference type="GO" id="GO:0080120">
    <property type="term" value="P:CAAX-box protein maturation"/>
    <property type="evidence" value="ECO:0007669"/>
    <property type="project" value="UniProtKB-ARBA"/>
</dbReference>
<keyword evidence="3" id="KW-0378">Hydrolase</keyword>
<dbReference type="EMBL" id="CCEH01000022">
    <property type="protein sequence ID" value="CDR29036.1"/>
    <property type="molecule type" value="Genomic_DNA"/>
</dbReference>
<dbReference type="PANTHER" id="PTHR36435:SF6">
    <property type="entry name" value="ABORTIVE INFECTION PROTEIN"/>
    <property type="match status" value="1"/>
</dbReference>
<reference evidence="3 4" key="1">
    <citation type="submission" date="2014-05" db="EMBL/GenBank/DDBJ databases">
        <authorList>
            <person name="Aslett A.Martin."/>
            <person name="De Silva Nishadi"/>
        </authorList>
    </citation>
    <scope>NUCLEOTIDE SEQUENCE [LARGE SCALE GENOMIC DNA]</scope>
</reference>
<dbReference type="Pfam" id="PF02517">
    <property type="entry name" value="Rce1-like"/>
    <property type="match status" value="1"/>
</dbReference>
<feature type="domain" description="CAAX prenyl protease 2/Lysostaphin resistance protein A-like" evidence="2">
    <location>
        <begin position="126"/>
        <end position="218"/>
    </location>
</feature>
<dbReference type="RefSeq" id="WP_047427326.1">
    <property type="nucleotide sequence ID" value="NZ_CCEG01000008.1"/>
</dbReference>
<evidence type="ECO:0000313" key="3">
    <source>
        <dbReference type="EMBL" id="CDR29036.1"/>
    </source>
</evidence>
<feature type="transmembrane region" description="Helical" evidence="1">
    <location>
        <begin position="185"/>
        <end position="203"/>
    </location>
</feature>
<dbReference type="InterPro" id="IPR003675">
    <property type="entry name" value="Rce1/LyrA-like_dom"/>
</dbReference>
<feature type="transmembrane region" description="Helical" evidence="1">
    <location>
        <begin position="161"/>
        <end position="179"/>
    </location>
</feature>
<evidence type="ECO:0000259" key="2">
    <source>
        <dbReference type="Pfam" id="PF02517"/>
    </source>
</evidence>
<organism evidence="3 4">
    <name type="scientific">Staphylococcus schweitzeri</name>
    <dbReference type="NCBI Taxonomy" id="1654388"/>
    <lineage>
        <taxon>Bacteria</taxon>
        <taxon>Bacillati</taxon>
        <taxon>Bacillota</taxon>
        <taxon>Bacilli</taxon>
        <taxon>Bacillales</taxon>
        <taxon>Staphylococcaceae</taxon>
        <taxon>Staphylococcus</taxon>
    </lineage>
</organism>
<dbReference type="GO" id="GO:0006508">
    <property type="term" value="P:proteolysis"/>
    <property type="evidence" value="ECO:0007669"/>
    <property type="project" value="UniProtKB-KW"/>
</dbReference>
<feature type="transmembrane region" description="Helical" evidence="1">
    <location>
        <begin position="41"/>
        <end position="60"/>
    </location>
</feature>
<dbReference type="PANTHER" id="PTHR36435">
    <property type="entry name" value="SLR1288 PROTEIN"/>
    <property type="match status" value="1"/>
</dbReference>
<keyword evidence="1" id="KW-1133">Transmembrane helix</keyword>
<protein>
    <submittedName>
        <fullName evidence="3">CAAX amino terminal protease self-immunity family protein</fullName>
    </submittedName>
</protein>